<dbReference type="EMBL" id="JACHIW010000001">
    <property type="protein sequence ID" value="MBB5154116.1"/>
    <property type="molecule type" value="Genomic_DNA"/>
</dbReference>
<evidence type="ECO:0000313" key="2">
    <source>
        <dbReference type="EMBL" id="MBB5154116.1"/>
    </source>
</evidence>
<dbReference type="PANTHER" id="PTHR43236">
    <property type="entry name" value="ANTITOXIN HIGA1"/>
    <property type="match status" value="1"/>
</dbReference>
<feature type="domain" description="IrrE N-terminal-like" evidence="1">
    <location>
        <begin position="50"/>
        <end position="134"/>
    </location>
</feature>
<protein>
    <recommendedName>
        <fullName evidence="1">IrrE N-terminal-like domain-containing protein</fullName>
    </recommendedName>
</protein>
<dbReference type="Gene3D" id="1.10.10.2910">
    <property type="match status" value="1"/>
</dbReference>
<proteinExistence type="predicted"/>
<dbReference type="InterPro" id="IPR010359">
    <property type="entry name" value="IrrE_HExxH"/>
</dbReference>
<accession>A0A840Q0R1</accession>
<evidence type="ECO:0000313" key="3">
    <source>
        <dbReference type="Proteomes" id="UP000584374"/>
    </source>
</evidence>
<dbReference type="InterPro" id="IPR052345">
    <property type="entry name" value="Rad_response_metalloprotease"/>
</dbReference>
<dbReference type="Pfam" id="PF06114">
    <property type="entry name" value="Peptidase_M78"/>
    <property type="match status" value="1"/>
</dbReference>
<evidence type="ECO:0000259" key="1">
    <source>
        <dbReference type="Pfam" id="PF06114"/>
    </source>
</evidence>
<name>A0A840Q0R1_9PSEU</name>
<comment type="caution">
    <text evidence="2">The sequence shown here is derived from an EMBL/GenBank/DDBJ whole genome shotgun (WGS) entry which is preliminary data.</text>
</comment>
<dbReference type="AlphaFoldDB" id="A0A840Q0R1"/>
<gene>
    <name evidence="2" type="ORF">BJ970_001650</name>
</gene>
<dbReference type="Proteomes" id="UP000584374">
    <property type="component" value="Unassembled WGS sequence"/>
</dbReference>
<keyword evidence="3" id="KW-1185">Reference proteome</keyword>
<dbReference type="RefSeq" id="WP_184725561.1">
    <property type="nucleotide sequence ID" value="NZ_JACHIW010000001.1"/>
</dbReference>
<sequence length="312" mass="34571">MTAEQLLAAELVDRYDLHPPVDVQELAEQFADFEVCDWPYDCDGIAVLSSERPMIFVGATQAWRRQRFTIAHELGHVVIGWHVDTVRCDTGPESNRQPHGPFGVNQEAEANRFASHLLVPDRFLDRFADRYVDPSLALAEIEQAEVSAAAGVLALNRVLLPGYVFFVPGLDRPVTSHGTRLDAVASKKDLRRNALAWGRTLHQGKEVEWFQLAEGVEVIAEPNVPQQVTTGLLWQALAVANFTGDHQKAAQRINGVVGHALSVARDASAENRLGTLRHRVATHPDFAVLLAIPEFEQYLQNKAATPAKGRRK</sequence>
<organism evidence="2 3">
    <name type="scientific">Saccharopolyspora phatthalungensis</name>
    <dbReference type="NCBI Taxonomy" id="664693"/>
    <lineage>
        <taxon>Bacteria</taxon>
        <taxon>Bacillati</taxon>
        <taxon>Actinomycetota</taxon>
        <taxon>Actinomycetes</taxon>
        <taxon>Pseudonocardiales</taxon>
        <taxon>Pseudonocardiaceae</taxon>
        <taxon>Saccharopolyspora</taxon>
    </lineage>
</organism>
<reference evidence="2 3" key="1">
    <citation type="submission" date="2020-08" db="EMBL/GenBank/DDBJ databases">
        <title>Sequencing the genomes of 1000 actinobacteria strains.</title>
        <authorList>
            <person name="Klenk H.-P."/>
        </authorList>
    </citation>
    <scope>NUCLEOTIDE SEQUENCE [LARGE SCALE GENOMIC DNA]</scope>
    <source>
        <strain evidence="2 3">DSM 45584</strain>
    </source>
</reference>
<dbReference type="PANTHER" id="PTHR43236:SF1">
    <property type="entry name" value="BLL7220 PROTEIN"/>
    <property type="match status" value="1"/>
</dbReference>